<keyword evidence="2" id="KW-1185">Reference proteome</keyword>
<evidence type="ECO:0000313" key="2">
    <source>
        <dbReference type="Proteomes" id="UP000215914"/>
    </source>
</evidence>
<evidence type="ECO:0000313" key="1">
    <source>
        <dbReference type="EMBL" id="KAF5803630.1"/>
    </source>
</evidence>
<gene>
    <name evidence="1" type="ORF">HanXRQr2_Chr06g0273631</name>
</gene>
<organism evidence="1 2">
    <name type="scientific">Helianthus annuus</name>
    <name type="common">Common sunflower</name>
    <dbReference type="NCBI Taxonomy" id="4232"/>
    <lineage>
        <taxon>Eukaryota</taxon>
        <taxon>Viridiplantae</taxon>
        <taxon>Streptophyta</taxon>
        <taxon>Embryophyta</taxon>
        <taxon>Tracheophyta</taxon>
        <taxon>Spermatophyta</taxon>
        <taxon>Magnoliopsida</taxon>
        <taxon>eudicotyledons</taxon>
        <taxon>Gunneridae</taxon>
        <taxon>Pentapetalae</taxon>
        <taxon>asterids</taxon>
        <taxon>campanulids</taxon>
        <taxon>Asterales</taxon>
        <taxon>Asteraceae</taxon>
        <taxon>Asteroideae</taxon>
        <taxon>Heliantheae alliance</taxon>
        <taxon>Heliantheae</taxon>
        <taxon>Helianthus</taxon>
    </lineage>
</organism>
<comment type="caution">
    <text evidence="1">The sequence shown here is derived from an EMBL/GenBank/DDBJ whole genome shotgun (WGS) entry which is preliminary data.</text>
</comment>
<dbReference type="Proteomes" id="UP000215914">
    <property type="component" value="Unassembled WGS sequence"/>
</dbReference>
<name>A0A9K3NL32_HELAN</name>
<proteinExistence type="predicted"/>
<reference evidence="1" key="1">
    <citation type="journal article" date="2017" name="Nature">
        <title>The sunflower genome provides insights into oil metabolism, flowering and Asterid evolution.</title>
        <authorList>
            <person name="Badouin H."/>
            <person name="Gouzy J."/>
            <person name="Grassa C.J."/>
            <person name="Murat F."/>
            <person name="Staton S.E."/>
            <person name="Cottret L."/>
            <person name="Lelandais-Briere C."/>
            <person name="Owens G.L."/>
            <person name="Carrere S."/>
            <person name="Mayjonade B."/>
            <person name="Legrand L."/>
            <person name="Gill N."/>
            <person name="Kane N.C."/>
            <person name="Bowers J.E."/>
            <person name="Hubner S."/>
            <person name="Bellec A."/>
            <person name="Berard A."/>
            <person name="Berges H."/>
            <person name="Blanchet N."/>
            <person name="Boniface M.C."/>
            <person name="Brunel D."/>
            <person name="Catrice O."/>
            <person name="Chaidir N."/>
            <person name="Claudel C."/>
            <person name="Donnadieu C."/>
            <person name="Faraut T."/>
            <person name="Fievet G."/>
            <person name="Helmstetter N."/>
            <person name="King M."/>
            <person name="Knapp S.J."/>
            <person name="Lai Z."/>
            <person name="Le Paslier M.C."/>
            <person name="Lippi Y."/>
            <person name="Lorenzon L."/>
            <person name="Mandel J.R."/>
            <person name="Marage G."/>
            <person name="Marchand G."/>
            <person name="Marquand E."/>
            <person name="Bret-Mestries E."/>
            <person name="Morien E."/>
            <person name="Nambeesan S."/>
            <person name="Nguyen T."/>
            <person name="Pegot-Espagnet P."/>
            <person name="Pouilly N."/>
            <person name="Raftis F."/>
            <person name="Sallet E."/>
            <person name="Schiex T."/>
            <person name="Thomas J."/>
            <person name="Vandecasteele C."/>
            <person name="Vares D."/>
            <person name="Vear F."/>
            <person name="Vautrin S."/>
            <person name="Crespi M."/>
            <person name="Mangin B."/>
            <person name="Burke J.M."/>
            <person name="Salse J."/>
            <person name="Munos S."/>
            <person name="Vincourt P."/>
            <person name="Rieseberg L.H."/>
            <person name="Langlade N.B."/>
        </authorList>
    </citation>
    <scope>NUCLEOTIDE SEQUENCE</scope>
    <source>
        <tissue evidence="1">Leaves</tissue>
    </source>
</reference>
<sequence>MLLADRLMASEELAKYMLELSEAAYKSGHQDGYAEGKVFTLENKPDNDFELFKEDCTGTYREKRKAFGLLKIGILKAIEKLSRKGVAVDVLRKA</sequence>
<dbReference type="AlphaFoldDB" id="A0A9K3NL32"/>
<protein>
    <submittedName>
        <fullName evidence="1">Uncharacterized protein</fullName>
    </submittedName>
</protein>
<reference evidence="1" key="2">
    <citation type="submission" date="2020-06" db="EMBL/GenBank/DDBJ databases">
        <title>Helianthus annuus Genome sequencing and assembly Release 2.</title>
        <authorList>
            <person name="Gouzy J."/>
            <person name="Langlade N."/>
            <person name="Munos S."/>
        </authorList>
    </citation>
    <scope>NUCLEOTIDE SEQUENCE</scope>
    <source>
        <tissue evidence="1">Leaves</tissue>
    </source>
</reference>
<accession>A0A9K3NL32</accession>
<dbReference type="EMBL" id="MNCJ02000321">
    <property type="protein sequence ID" value="KAF5803630.1"/>
    <property type="molecule type" value="Genomic_DNA"/>
</dbReference>
<dbReference type="Gramene" id="mRNA:HanXRQr2_Chr06g0273631">
    <property type="protein sequence ID" value="CDS:HanXRQr2_Chr06g0273631.1"/>
    <property type="gene ID" value="HanXRQr2_Chr06g0273631"/>
</dbReference>